<dbReference type="CDD" id="cd05195">
    <property type="entry name" value="enoyl_red"/>
    <property type="match status" value="1"/>
</dbReference>
<dbReference type="InterPro" id="IPR020841">
    <property type="entry name" value="PKS_Beta-ketoAc_synthase_dom"/>
</dbReference>
<protein>
    <submittedName>
        <fullName evidence="13">Type I polyketide synthase</fullName>
    </submittedName>
</protein>
<dbReference type="InterPro" id="IPR013217">
    <property type="entry name" value="Methyltransf_12"/>
</dbReference>
<dbReference type="OrthoDB" id="9778690at2"/>
<dbReference type="FunFam" id="3.40.47.10:FF:000019">
    <property type="entry name" value="Polyketide synthase type I"/>
    <property type="match status" value="1"/>
</dbReference>
<evidence type="ECO:0000256" key="3">
    <source>
        <dbReference type="ARBA" id="ARBA00022553"/>
    </source>
</evidence>
<dbReference type="Pfam" id="PF00107">
    <property type="entry name" value="ADH_zinc_N"/>
    <property type="match status" value="1"/>
</dbReference>
<dbReference type="PANTHER" id="PTHR43775:SF37">
    <property type="entry name" value="SI:DKEY-61P9.11"/>
    <property type="match status" value="1"/>
</dbReference>
<keyword evidence="4" id="KW-0808">Transferase</keyword>
<keyword evidence="2" id="KW-0596">Phosphopantetheine</keyword>
<dbReference type="GO" id="GO:0031177">
    <property type="term" value="F:phosphopantetheine binding"/>
    <property type="evidence" value="ECO:0007669"/>
    <property type="project" value="InterPro"/>
</dbReference>
<dbReference type="SUPFAM" id="SSF55048">
    <property type="entry name" value="Probable ACP-binding domain of malonyl-CoA ACP transacylase"/>
    <property type="match status" value="1"/>
</dbReference>
<dbReference type="InterPro" id="IPR032821">
    <property type="entry name" value="PKS_assoc"/>
</dbReference>
<dbReference type="Gene3D" id="3.40.50.720">
    <property type="entry name" value="NAD(P)-binding Rossmann-like Domain"/>
    <property type="match status" value="3"/>
</dbReference>
<dbReference type="Pfam" id="PF00109">
    <property type="entry name" value="ketoacyl-synt"/>
    <property type="match status" value="1"/>
</dbReference>
<dbReference type="InterPro" id="IPR050091">
    <property type="entry name" value="PKS_NRPS_Biosynth_Enz"/>
</dbReference>
<dbReference type="Gene3D" id="3.30.70.3290">
    <property type="match status" value="1"/>
</dbReference>
<dbReference type="SMART" id="SM00826">
    <property type="entry name" value="PKS_DH"/>
    <property type="match status" value="1"/>
</dbReference>
<dbReference type="InterPro" id="IPR020807">
    <property type="entry name" value="PKS_DH"/>
</dbReference>
<dbReference type="InterPro" id="IPR014043">
    <property type="entry name" value="Acyl_transferase_dom"/>
</dbReference>
<feature type="active site" description="Proton donor; for dehydratase activity" evidence="9">
    <location>
        <position position="1091"/>
    </location>
</feature>
<dbReference type="InterPro" id="IPR014030">
    <property type="entry name" value="Ketoacyl_synth_N"/>
</dbReference>
<dbReference type="SMART" id="SM00825">
    <property type="entry name" value="PKS_KS"/>
    <property type="match status" value="1"/>
</dbReference>
<dbReference type="InterPro" id="IPR057326">
    <property type="entry name" value="KR_dom"/>
</dbReference>
<proteinExistence type="predicted"/>
<reference evidence="13 14" key="1">
    <citation type="submission" date="2017-02" db="EMBL/GenBank/DDBJ databases">
        <title>Streptomyces pactum ACT12 Genome sequencing and assembly.</title>
        <authorList>
            <person name="Xue Q."/>
            <person name="Yan X."/>
            <person name="Jia L."/>
            <person name="Yan H."/>
        </authorList>
    </citation>
    <scope>NUCLEOTIDE SEQUENCE [LARGE SCALE GENOMIC DNA]</scope>
    <source>
        <strain evidence="13 14">ACT12</strain>
    </source>
</reference>
<dbReference type="GO" id="GO:0006633">
    <property type="term" value="P:fatty acid biosynthetic process"/>
    <property type="evidence" value="ECO:0007669"/>
    <property type="project" value="InterPro"/>
</dbReference>
<dbReference type="InterPro" id="IPR049551">
    <property type="entry name" value="PKS_DH_C"/>
</dbReference>
<dbReference type="InterPro" id="IPR016035">
    <property type="entry name" value="Acyl_Trfase/lysoPLipase"/>
</dbReference>
<dbReference type="Gene3D" id="3.40.47.10">
    <property type="match status" value="1"/>
</dbReference>
<keyword evidence="3" id="KW-0597">Phosphoprotein</keyword>
<evidence type="ECO:0000313" key="14">
    <source>
        <dbReference type="Proteomes" id="UP000189443"/>
    </source>
</evidence>
<evidence type="ECO:0000256" key="4">
    <source>
        <dbReference type="ARBA" id="ARBA00022679"/>
    </source>
</evidence>
<dbReference type="CDD" id="cd02440">
    <property type="entry name" value="AdoMet_MTases"/>
    <property type="match status" value="1"/>
</dbReference>
<dbReference type="GO" id="GO:0004312">
    <property type="term" value="F:fatty acid synthase activity"/>
    <property type="evidence" value="ECO:0007669"/>
    <property type="project" value="TreeGrafter"/>
</dbReference>
<name>A0A1S6JL02_9ACTN</name>
<keyword evidence="14" id="KW-1185">Reference proteome</keyword>
<dbReference type="GO" id="GO:0004315">
    <property type="term" value="F:3-oxoacyl-[acyl-carrier-protein] synthase activity"/>
    <property type="evidence" value="ECO:0007669"/>
    <property type="project" value="InterPro"/>
</dbReference>
<comment type="pathway">
    <text evidence="1">Antibiotic biosynthesis.</text>
</comment>
<dbReference type="Gene3D" id="3.10.129.110">
    <property type="entry name" value="Polyketide synthase dehydratase"/>
    <property type="match status" value="1"/>
</dbReference>
<dbReference type="PROSITE" id="PS00606">
    <property type="entry name" value="KS3_1"/>
    <property type="match status" value="1"/>
</dbReference>
<dbReference type="InterPro" id="IPR049552">
    <property type="entry name" value="PKS_DH_N"/>
</dbReference>
<dbReference type="InterPro" id="IPR001227">
    <property type="entry name" value="Ac_transferase_dom_sf"/>
</dbReference>
<dbReference type="PANTHER" id="PTHR43775">
    <property type="entry name" value="FATTY ACID SYNTHASE"/>
    <property type="match status" value="1"/>
</dbReference>
<evidence type="ECO:0000259" key="11">
    <source>
        <dbReference type="PROSITE" id="PS52004"/>
    </source>
</evidence>
<dbReference type="SUPFAM" id="SSF53901">
    <property type="entry name" value="Thiolase-like"/>
    <property type="match status" value="1"/>
</dbReference>
<dbReference type="PROSITE" id="PS50075">
    <property type="entry name" value="CARRIER"/>
    <property type="match status" value="1"/>
</dbReference>
<dbReference type="InterPro" id="IPR020806">
    <property type="entry name" value="PKS_PP-bd"/>
</dbReference>
<dbReference type="InterPro" id="IPR009081">
    <property type="entry name" value="PP-bd_ACP"/>
</dbReference>
<dbReference type="InterPro" id="IPR042104">
    <property type="entry name" value="PKS_dehydratase_sf"/>
</dbReference>
<feature type="domain" description="Carrier" evidence="10">
    <location>
        <begin position="2396"/>
        <end position="2473"/>
    </location>
</feature>
<dbReference type="Pfam" id="PF08240">
    <property type="entry name" value="ADH_N"/>
    <property type="match status" value="1"/>
</dbReference>
<dbReference type="PROSITE" id="PS52019">
    <property type="entry name" value="PKS_MFAS_DH"/>
    <property type="match status" value="1"/>
</dbReference>
<dbReference type="Gene3D" id="3.40.366.10">
    <property type="entry name" value="Malonyl-Coenzyme A Acyl Carrier Protein, domain 2"/>
    <property type="match status" value="1"/>
</dbReference>
<dbReference type="GO" id="GO:0033068">
    <property type="term" value="P:macrolide biosynthetic process"/>
    <property type="evidence" value="ECO:0007669"/>
    <property type="project" value="UniProtKB-ARBA"/>
</dbReference>
<keyword evidence="5" id="KW-0521">NADP</keyword>
<dbReference type="Pfam" id="PF16197">
    <property type="entry name" value="KAsynt_C_assoc"/>
    <property type="match status" value="1"/>
</dbReference>
<dbReference type="CDD" id="cd00833">
    <property type="entry name" value="PKS"/>
    <property type="match status" value="1"/>
</dbReference>
<dbReference type="InterPro" id="IPR013154">
    <property type="entry name" value="ADH-like_N"/>
</dbReference>
<gene>
    <name evidence="13" type="ORF">B1H29_36080</name>
</gene>
<feature type="region of interest" description="N-terminal hotdog fold" evidence="9">
    <location>
        <begin position="900"/>
        <end position="1020"/>
    </location>
</feature>
<dbReference type="PROSITE" id="PS52004">
    <property type="entry name" value="KS3_2"/>
    <property type="match status" value="1"/>
</dbReference>
<evidence type="ECO:0000256" key="7">
    <source>
        <dbReference type="ARBA" id="ARBA00023268"/>
    </source>
</evidence>
<feature type="region of interest" description="C-terminal hotdog fold" evidence="9">
    <location>
        <begin position="1034"/>
        <end position="1173"/>
    </location>
</feature>
<evidence type="ECO:0000256" key="1">
    <source>
        <dbReference type="ARBA" id="ARBA00004792"/>
    </source>
</evidence>
<dbReference type="SMART" id="SM00829">
    <property type="entry name" value="PKS_ER"/>
    <property type="match status" value="1"/>
</dbReference>
<dbReference type="InterPro" id="IPR020843">
    <property type="entry name" value="ER"/>
</dbReference>
<dbReference type="Pfam" id="PF14765">
    <property type="entry name" value="PS-DH"/>
    <property type="match status" value="1"/>
</dbReference>
<feature type="active site" description="Proton acceptor; for dehydratase activity" evidence="9">
    <location>
        <position position="929"/>
    </location>
</feature>
<organism evidence="13 14">
    <name type="scientific">Streptomyces pactum</name>
    <dbReference type="NCBI Taxonomy" id="68249"/>
    <lineage>
        <taxon>Bacteria</taxon>
        <taxon>Bacillati</taxon>
        <taxon>Actinomycetota</taxon>
        <taxon>Actinomycetes</taxon>
        <taxon>Kitasatosporales</taxon>
        <taxon>Streptomycetaceae</taxon>
        <taxon>Streptomyces</taxon>
    </lineage>
</organism>
<dbReference type="Pfam" id="PF00698">
    <property type="entry name" value="Acyl_transf_1"/>
    <property type="match status" value="1"/>
</dbReference>
<dbReference type="InterPro" id="IPR011032">
    <property type="entry name" value="GroES-like_sf"/>
</dbReference>
<dbReference type="Pfam" id="PF08242">
    <property type="entry name" value="Methyltransf_12"/>
    <property type="match status" value="1"/>
</dbReference>
<dbReference type="InterPro" id="IPR014031">
    <property type="entry name" value="Ketoacyl_synth_C"/>
</dbReference>
<dbReference type="Gene3D" id="1.10.1200.10">
    <property type="entry name" value="ACP-like"/>
    <property type="match status" value="1"/>
</dbReference>
<dbReference type="SUPFAM" id="SSF50129">
    <property type="entry name" value="GroES-like"/>
    <property type="match status" value="1"/>
</dbReference>
<evidence type="ECO:0000256" key="8">
    <source>
        <dbReference type="ARBA" id="ARBA00023315"/>
    </source>
</evidence>
<dbReference type="Pfam" id="PF00550">
    <property type="entry name" value="PP-binding"/>
    <property type="match status" value="1"/>
</dbReference>
<dbReference type="InterPro" id="IPR049900">
    <property type="entry name" value="PKS_mFAS_DH"/>
</dbReference>
<feature type="domain" description="PKS/mFAS DH" evidence="12">
    <location>
        <begin position="900"/>
        <end position="1173"/>
    </location>
</feature>
<dbReference type="Gene3D" id="3.90.180.10">
    <property type="entry name" value="Medium-chain alcohol dehydrogenases, catalytic domain"/>
    <property type="match status" value="1"/>
</dbReference>
<dbReference type="KEGG" id="spac:B1H29_36080"/>
<accession>A0A1S6JL02</accession>
<dbReference type="SMART" id="SM00823">
    <property type="entry name" value="PKS_PP"/>
    <property type="match status" value="1"/>
</dbReference>
<dbReference type="InterPro" id="IPR016039">
    <property type="entry name" value="Thiolase-like"/>
</dbReference>
<evidence type="ECO:0000256" key="5">
    <source>
        <dbReference type="ARBA" id="ARBA00022857"/>
    </source>
</evidence>
<evidence type="ECO:0000259" key="10">
    <source>
        <dbReference type="PROSITE" id="PS50075"/>
    </source>
</evidence>
<sequence length="2488" mass="265375">MDHDGQAVAIVGVSCRLPGDITGLDRLWETLGEGRDEVSSVPADRFDVSRFVDSRRRRGDRSYTSCGGFLGDIAGFDTGYFSNISPREAGRMDPQHRLLLEMAVEALDDAGIDQHVVAGSDTAVFVGISSRDYGDLQMVGGSSSTAYTMAGVASTNAANRISYLFDWNGPSMAVDTACSSSLTALHQACEALRAGRSSMALVGGVNVLLNPMGFVGFSAASMLSPTGRCRPFSAEADGYVRAEGGGVTVLKRLADALADGDRIHGIIRASGANSDGRTAGLAMPSATAQSNLLEQVYASAGMHAGELNYLEAHGTGTPAGDPVECQAIGRALGRHRTNGALPIGSVKSNLGHLEAASGMAGLLKALLILQRRHVPATLHSDTLNPDIDFAGLGIQPCTAPLPLPAEGPLAVGVNSFGFGGSNAHVILGSAPAPAPAPRPTSWDGRATFPVVISARSEEALDATAAAMAERLRQESERGLYDVAWTAARRRTAHPHRAVVLAGTAEEGARLLEALSTHEGAPPAGTATGQALNDGRVVFAFAGNGSQWAGMGADLLREEPVFRGAVARVDEALEPYLGWSVQQEMETADAGRMQATEVAQPVLFAFQVALAELLGSRGIRPAAVLGHSVGEIAAAYVAGALDLPAAALVVAERSRAQAATRGTGRMAAVSSSREQTVKEIAPYGGVLEIAAVNGADDVTICGPGRRLAQLGQELEARGVFFRLLDLDYAFHSRAMDPVRQGLTSALASLHAGATRVPLVSTVTGLPATGRELTADYWWRNVREPVAFGPALEHLLTEGYDTFVEIGPHPVLRPYLRKAMRAAERPSLILAPCARAVDAPTAVATAVAQLLAVGARPDWETIFRVPGRLVALPSYRWQRERQFHGDPQWWLRSLGETGPVQHPLLGVGVPVKQPTWSTLIEPDRLPWLADHQVTGSVVMPATGYLEMALAAGRLVHDAPVEVDNLLILRALDVPWNDDTADVHVQVSLSEQDQALEIAARPSPSTAWQLHARARVRRLLADRPEPMDIDAIRARLRSSMAGSEHYARAQRAGLSYGPAFQVLTHLDFGQDEAVATYTQTAPADGYHAHPALLDGALQAGAVFTAVDGFYQPFLPVGVDALQIWQELPNTGLIHVRARERGTGEQCWDITITDPDGQVCAVMAGARLRRLADAVTDPVQHLVSTLRSAPTTADRNRSAPLPSPHILAEAVQPHQQVLEEAWRRDGHDAALNSLHQTCAHLIADALAHLLPPGVQEFSVGDLVDAGMLRQHARLAELLARVTACGVIEPVPAEPAEPQRWRLPAQRRSLEHFRQTMSAFPQHVVEAILFGRCSLHLAEVLRGERDPLQLLFDEPDRHLIEYFYSDAAQPRFHNQLLRGLLREIVAAWPADRPLRILEVGAGTGGSTAVLLDELPPERTTYTFTDRSASFFLHAQSRFADADFLTYQCLDLEEDPAEQGFTEASFDLVIATNVLHATTDLRQTLAKVSWLLVDDGQLLAFETHNPGLLAPVFGPLEGFWNFTDTSLRKYSPLLAADAWGPLLQSCGFGEVAQLGHDHPADQLDYSVICAQRAARTAPLALPGLPAVDTTRWIVAAESTDSPLARHLAATLARAGAEVRTTVCAKAAEQAARWTEDQISVHVALIFDSDPTGDQATAVTDQATARLGALRALATACSDTSRAAPAQLWVVTRPSGLHPAPEVPAHPEDAALWGATRTLANEHSQLAVRRISLEQGPRPADDAERLAAELLHPSDEDEVVLTRNGRFVPRVRPQAPAVARPADTASTAYTLRLDQAGLKPRLAWTATDPAAPADNEVVIAVEAAALNYRDVMLAIGLLPPGAETPLPGGPALGLECSGTITAVGRGVTAFRPGDRVYALAPSSLSSHVTVDARLVGPVPDGMSCTEAATLPVVFFTAHHALERLARLQRDETVLIHGAAGGVGLAALQLAQSRGARVIATAGTPAKRDLLRMLGVSHVLNSRTLGFGQRVSQLTGGQGVDVVLNSLAGEAITRSLECLRPGGRFLELGKRDIYASTPLGLRPFKNNIAFYGIDAHQMISECLPQAEACFEEVVNRVSTGTYRPLPHLTYPAARVDEALRVLQRSRHIGKIIITFDEPPSVVQAAEPLRLSTDGSYLVTGGLGGLGAVAARRLADHGARHLTLVSRRGAGAPEAADLADSLGRRGVQVTVVAADVTQETDLRRVLQTIDTSGHPLSGVVHAAMGMDDASLVELTDERLRTVLEPKMLGGALLHRLTHDRDLRLFAMCSSVTAWVGNAYQAHYTAANSYLEALARHRQATGQAGTTVAWGAVDEAGYAARHGITDLLNRLGLSTISPDEACAALEHAAARGTAVTAVGRIDWRRMRSMLPAVQHPRLAGLIPAHTSAEDLSDQLRHQLATATPEEALTLAADAVTEVLAGILQIDPSRLNRDQRLDQLGLDSLMAVEAVIAARDRLGCELPTLEFLNAHGITDLARRALIRLGHQPPKRTHGPALSN</sequence>
<keyword evidence="6" id="KW-0045">Antibiotic biosynthesis</keyword>
<evidence type="ECO:0000256" key="6">
    <source>
        <dbReference type="ARBA" id="ARBA00023194"/>
    </source>
</evidence>
<evidence type="ECO:0000313" key="13">
    <source>
        <dbReference type="EMBL" id="AQS72435.1"/>
    </source>
</evidence>
<feature type="domain" description="Ketosynthase family 3 (KS3)" evidence="11">
    <location>
        <begin position="5"/>
        <end position="429"/>
    </location>
</feature>
<dbReference type="SUPFAM" id="SSF52151">
    <property type="entry name" value="FabD/lysophospholipase-like"/>
    <property type="match status" value="1"/>
</dbReference>
<dbReference type="SUPFAM" id="SSF47336">
    <property type="entry name" value="ACP-like"/>
    <property type="match status" value="1"/>
</dbReference>
<dbReference type="Pfam" id="PF02801">
    <property type="entry name" value="Ketoacyl-synt_C"/>
    <property type="match status" value="1"/>
</dbReference>
<dbReference type="InterPro" id="IPR013968">
    <property type="entry name" value="PKS_KR"/>
</dbReference>
<evidence type="ECO:0000256" key="2">
    <source>
        <dbReference type="ARBA" id="ARBA00022450"/>
    </source>
</evidence>
<dbReference type="Gene3D" id="3.40.50.150">
    <property type="entry name" value="Vaccinia Virus protein VP39"/>
    <property type="match status" value="1"/>
</dbReference>
<dbReference type="InterPro" id="IPR016036">
    <property type="entry name" value="Malonyl_transacylase_ACP-bd"/>
</dbReference>
<dbReference type="InterPro" id="IPR029063">
    <property type="entry name" value="SAM-dependent_MTases_sf"/>
</dbReference>
<dbReference type="SUPFAM" id="SSF51735">
    <property type="entry name" value="NAD(P)-binding Rossmann-fold domains"/>
    <property type="match status" value="3"/>
</dbReference>
<dbReference type="SUPFAM" id="SSF53335">
    <property type="entry name" value="S-adenosyl-L-methionine-dependent methyltransferases"/>
    <property type="match status" value="1"/>
</dbReference>
<dbReference type="InterPro" id="IPR036291">
    <property type="entry name" value="NAD(P)-bd_dom_sf"/>
</dbReference>
<dbReference type="EMBL" id="CP019724">
    <property type="protein sequence ID" value="AQS72435.1"/>
    <property type="molecule type" value="Genomic_DNA"/>
</dbReference>
<keyword evidence="8" id="KW-0012">Acyltransferase</keyword>
<keyword evidence="7" id="KW-0511">Multifunctional enzyme</keyword>
<dbReference type="InterPro" id="IPR013149">
    <property type="entry name" value="ADH-like_C"/>
</dbReference>
<dbReference type="InterPro" id="IPR036736">
    <property type="entry name" value="ACP-like_sf"/>
</dbReference>
<dbReference type="Pfam" id="PF08659">
    <property type="entry name" value="KR"/>
    <property type="match status" value="1"/>
</dbReference>
<dbReference type="SMART" id="SM00827">
    <property type="entry name" value="PKS_AT"/>
    <property type="match status" value="1"/>
</dbReference>
<dbReference type="FunFam" id="3.40.50.720:FF:000209">
    <property type="entry name" value="Polyketide synthase Pks12"/>
    <property type="match status" value="1"/>
</dbReference>
<dbReference type="Pfam" id="PF21089">
    <property type="entry name" value="PKS_DH_N"/>
    <property type="match status" value="1"/>
</dbReference>
<evidence type="ECO:0000259" key="12">
    <source>
        <dbReference type="PROSITE" id="PS52019"/>
    </source>
</evidence>
<dbReference type="GO" id="GO:0016491">
    <property type="term" value="F:oxidoreductase activity"/>
    <property type="evidence" value="ECO:0007669"/>
    <property type="project" value="InterPro"/>
</dbReference>
<evidence type="ECO:0000256" key="9">
    <source>
        <dbReference type="PROSITE-ProRule" id="PRU01363"/>
    </source>
</evidence>
<dbReference type="Proteomes" id="UP000189443">
    <property type="component" value="Chromosome"/>
</dbReference>
<dbReference type="SMART" id="SM00822">
    <property type="entry name" value="PKS_KR"/>
    <property type="match status" value="1"/>
</dbReference>
<dbReference type="InterPro" id="IPR018201">
    <property type="entry name" value="Ketoacyl_synth_AS"/>
</dbReference>